<feature type="compositionally biased region" description="Low complexity" evidence="1">
    <location>
        <begin position="752"/>
        <end position="766"/>
    </location>
</feature>
<feature type="compositionally biased region" description="Basic and acidic residues" evidence="1">
    <location>
        <begin position="812"/>
        <end position="833"/>
    </location>
</feature>
<proteinExistence type="predicted"/>
<reference evidence="4" key="1">
    <citation type="submission" date="2024-04" db="EMBL/GenBank/DDBJ databases">
        <authorList>
            <person name="Shaw F."/>
            <person name="Minotto A."/>
        </authorList>
    </citation>
    <scope>NUCLEOTIDE SEQUENCE [LARGE SCALE GENOMIC DNA]</scope>
</reference>
<feature type="compositionally biased region" description="Basic residues" evidence="1">
    <location>
        <begin position="793"/>
        <end position="803"/>
    </location>
</feature>
<dbReference type="PANTHER" id="PTHR38248">
    <property type="entry name" value="FUNK1 6"/>
    <property type="match status" value="1"/>
</dbReference>
<dbReference type="Gene3D" id="1.10.510.10">
    <property type="entry name" value="Transferase(Phosphotransferase) domain 1"/>
    <property type="match status" value="1"/>
</dbReference>
<dbReference type="InterPro" id="IPR008266">
    <property type="entry name" value="Tyr_kinase_AS"/>
</dbReference>
<evidence type="ECO:0000313" key="3">
    <source>
        <dbReference type="EMBL" id="CAL1710005.1"/>
    </source>
</evidence>
<dbReference type="Proteomes" id="UP001497453">
    <property type="component" value="Chromosome 5"/>
</dbReference>
<dbReference type="Pfam" id="PF17667">
    <property type="entry name" value="Pkinase_fungal"/>
    <property type="match status" value="1"/>
</dbReference>
<organism evidence="3 4">
    <name type="scientific">Somion occarium</name>
    <dbReference type="NCBI Taxonomy" id="3059160"/>
    <lineage>
        <taxon>Eukaryota</taxon>
        <taxon>Fungi</taxon>
        <taxon>Dikarya</taxon>
        <taxon>Basidiomycota</taxon>
        <taxon>Agaricomycotina</taxon>
        <taxon>Agaricomycetes</taxon>
        <taxon>Polyporales</taxon>
        <taxon>Cerrenaceae</taxon>
        <taxon>Somion</taxon>
    </lineage>
</organism>
<protein>
    <recommendedName>
        <fullName evidence="2">Protein kinase domain-containing protein</fullName>
    </recommendedName>
</protein>
<evidence type="ECO:0000256" key="1">
    <source>
        <dbReference type="SAM" id="MobiDB-lite"/>
    </source>
</evidence>
<dbReference type="PROSITE" id="PS50011">
    <property type="entry name" value="PROTEIN_KINASE_DOM"/>
    <property type="match status" value="1"/>
</dbReference>
<evidence type="ECO:0000313" key="4">
    <source>
        <dbReference type="Proteomes" id="UP001497453"/>
    </source>
</evidence>
<feature type="region of interest" description="Disordered" evidence="1">
    <location>
        <begin position="701"/>
        <end position="875"/>
    </location>
</feature>
<feature type="domain" description="Protein kinase" evidence="2">
    <location>
        <begin position="278"/>
        <end position="600"/>
    </location>
</feature>
<feature type="compositionally biased region" description="Polar residues" evidence="1">
    <location>
        <begin position="853"/>
        <end position="875"/>
    </location>
</feature>
<keyword evidence="4" id="KW-1185">Reference proteome</keyword>
<dbReference type="SUPFAM" id="SSF56112">
    <property type="entry name" value="Protein kinase-like (PK-like)"/>
    <property type="match status" value="1"/>
</dbReference>
<accession>A0ABP1DQD9</accession>
<sequence length="875" mass="98822">MAVAFIGPTPPRIFLDNLLVPSDPMWTFKSMPVVDFSTVLSGRTCGNDSEVYQPLSDAVNNSGICAGFKLILATNTEDPQARLRPDLVLVKSHADDVNSFSVMDLFIDCSVDANDDAFCGSFKDKDIDPDSEEKTEERSEDSRIRQISYVVATMSRQHRVFIFSLAICGRYIRFLRWDCVGCIVSECIDYQKNPELVAEFFWRYSHMTDRERGFDVTVRRADQEQADLLTAAIEAFIKQSRPRDMSYLRASMDPTYATCSVCMDDEEGDARHFIIRQPFWDANLACGRATRAYAAYDTTEKKLVFLKDSWRAENNDIMCEVDIYNHLQDNKVPFLPKILLADDVKVDGSEQRTFSDQWSTPDIFPEWRSPCDWLWAHIHCRIVQELAYPVASAQSSREAVQALRDVIESIKVAYESGKILHRDISTGNVMISKEGRGILNDWDNALRLIPGEEFHASRTGTWQFISMALLQEPNKPHEVRDDLESCFWVLLYVSLHYFKHNGREVDFKLDFFDEIKERRMDKAPYQSVGGNLKIALLIADELDEVRWECHPLDELVHTLARLWRLAFALDGKLARILGKLAEKDILSSALEKVSLVLDMFDTALASEGWNDKDVIADQYSGKYQPNMDKGVAKRKTRSTASVVFQSQAVVAPTRRTATGVVPAHASPPPVAPWFGIMQCYQSNTYPTAEKMAFLRRLAMPRASGSKKRTIDDAQAEEQNMPVSSSKRIKTGDPPLSSGQRSTYVPAAPPHPASSSVRSPTQPSSFSAPTFPTAEANRSPHGSSRLDRLPSLGVHHRYLTRSKPKLNNVQASKNREDSLKEAPPEDVKAYEHRYPTRSKSNLKRPGPQHPPRLLNTQTQLNVKKNNRSTASDSKGT</sequence>
<dbReference type="InterPro" id="IPR011009">
    <property type="entry name" value="Kinase-like_dom_sf"/>
</dbReference>
<dbReference type="PANTHER" id="PTHR38248:SF2">
    <property type="entry name" value="FUNK1 11"/>
    <property type="match status" value="1"/>
</dbReference>
<dbReference type="PROSITE" id="PS00109">
    <property type="entry name" value="PROTEIN_KINASE_TYR"/>
    <property type="match status" value="1"/>
</dbReference>
<feature type="compositionally biased region" description="Polar residues" evidence="1">
    <location>
        <begin position="716"/>
        <end position="725"/>
    </location>
</feature>
<dbReference type="InterPro" id="IPR040976">
    <property type="entry name" value="Pkinase_fungal"/>
</dbReference>
<gene>
    <name evidence="3" type="ORF">GFSPODELE1_LOCUS7611</name>
</gene>
<name>A0ABP1DQD9_9APHY</name>
<dbReference type="InterPro" id="IPR000719">
    <property type="entry name" value="Prot_kinase_dom"/>
</dbReference>
<evidence type="ECO:0000259" key="2">
    <source>
        <dbReference type="PROSITE" id="PS50011"/>
    </source>
</evidence>
<dbReference type="EMBL" id="OZ037948">
    <property type="protein sequence ID" value="CAL1710005.1"/>
    <property type="molecule type" value="Genomic_DNA"/>
</dbReference>